<dbReference type="GO" id="GO:0020037">
    <property type="term" value="F:heme binding"/>
    <property type="evidence" value="ECO:0007669"/>
    <property type="project" value="InterPro"/>
</dbReference>
<dbReference type="EMBL" id="FOXV01000020">
    <property type="protein sequence ID" value="SFQ68215.1"/>
    <property type="molecule type" value="Genomic_DNA"/>
</dbReference>
<evidence type="ECO:0000256" key="4">
    <source>
        <dbReference type="ARBA" id="ARBA00023004"/>
    </source>
</evidence>
<keyword evidence="4 5" id="KW-0408">Iron</keyword>
<dbReference type="GO" id="GO:0046872">
    <property type="term" value="F:metal ion binding"/>
    <property type="evidence" value="ECO:0007669"/>
    <property type="project" value="UniProtKB-KW"/>
</dbReference>
<protein>
    <submittedName>
        <fullName evidence="6">Hemoglobin</fullName>
    </submittedName>
</protein>
<feature type="binding site" description="distal binding residue" evidence="5">
    <location>
        <position position="64"/>
    </location>
    <ligand>
        <name>heme</name>
        <dbReference type="ChEBI" id="CHEBI:30413"/>
    </ligand>
    <ligandPart>
        <name>Fe</name>
        <dbReference type="ChEBI" id="CHEBI:18248"/>
    </ligandPart>
</feature>
<proteinExistence type="predicted"/>
<dbReference type="InterPro" id="IPR009050">
    <property type="entry name" value="Globin-like_sf"/>
</dbReference>
<evidence type="ECO:0000256" key="1">
    <source>
        <dbReference type="ARBA" id="ARBA00022448"/>
    </source>
</evidence>
<dbReference type="SUPFAM" id="SSF46458">
    <property type="entry name" value="Globin-like"/>
    <property type="match status" value="1"/>
</dbReference>
<sequence>MPQTQASLPPIRSARPAMTQEMMERTGLSDAVLTDLVHGFYSKVRVDPVLGPIFAARITDWEPHLEKMVDFWSSVALMTGRYHGAPVPKHAGLPVTWGHFERWLDLFRETANEICTVEGATHVIERAERIARSLHMASQDARRQAGNVPSLR</sequence>
<evidence type="ECO:0000256" key="2">
    <source>
        <dbReference type="ARBA" id="ARBA00022617"/>
    </source>
</evidence>
<dbReference type="CDD" id="cd08916">
    <property type="entry name" value="TrHb3_P"/>
    <property type="match status" value="1"/>
</dbReference>
<gene>
    <name evidence="6" type="ORF">SAMN05421853_12017</name>
</gene>
<dbReference type="InterPro" id="IPR001486">
    <property type="entry name" value="Hemoglobin_trunc"/>
</dbReference>
<dbReference type="GO" id="GO:0019825">
    <property type="term" value="F:oxygen binding"/>
    <property type="evidence" value="ECO:0007669"/>
    <property type="project" value="InterPro"/>
</dbReference>
<dbReference type="STRING" id="93684.SAMN05421853_12017"/>
<evidence type="ECO:0000256" key="3">
    <source>
        <dbReference type="ARBA" id="ARBA00022723"/>
    </source>
</evidence>
<accession>A0A1I6AHS1</accession>
<dbReference type="AlphaFoldDB" id="A0A1I6AHS1"/>
<organism evidence="6 7">
    <name type="scientific">Roseivivax halotolerans</name>
    <dbReference type="NCBI Taxonomy" id="93684"/>
    <lineage>
        <taxon>Bacteria</taxon>
        <taxon>Pseudomonadati</taxon>
        <taxon>Pseudomonadota</taxon>
        <taxon>Alphaproteobacteria</taxon>
        <taxon>Rhodobacterales</taxon>
        <taxon>Roseobacteraceae</taxon>
        <taxon>Roseivivax</taxon>
    </lineage>
</organism>
<evidence type="ECO:0000313" key="6">
    <source>
        <dbReference type="EMBL" id="SFQ68215.1"/>
    </source>
</evidence>
<dbReference type="Pfam" id="PF01152">
    <property type="entry name" value="Bac_globin"/>
    <property type="match status" value="1"/>
</dbReference>
<keyword evidence="1" id="KW-0813">Transport</keyword>
<keyword evidence="2 5" id="KW-0349">Heme</keyword>
<evidence type="ECO:0000256" key="5">
    <source>
        <dbReference type="PIRSR" id="PIRSR601486-1"/>
    </source>
</evidence>
<dbReference type="InterPro" id="IPR012292">
    <property type="entry name" value="Globin/Proto"/>
</dbReference>
<reference evidence="7" key="1">
    <citation type="submission" date="2016-10" db="EMBL/GenBank/DDBJ databases">
        <authorList>
            <person name="Varghese N."/>
            <person name="Submissions S."/>
        </authorList>
    </citation>
    <scope>NUCLEOTIDE SEQUENCE [LARGE SCALE GENOMIC DNA]</scope>
    <source>
        <strain evidence="7">JCM 10271</strain>
    </source>
</reference>
<name>A0A1I6AHS1_9RHOB</name>
<dbReference type="Proteomes" id="UP000243106">
    <property type="component" value="Unassembled WGS sequence"/>
</dbReference>
<keyword evidence="7" id="KW-1185">Reference proteome</keyword>
<evidence type="ECO:0000313" key="7">
    <source>
        <dbReference type="Proteomes" id="UP000243106"/>
    </source>
</evidence>
<dbReference type="Gene3D" id="1.10.490.10">
    <property type="entry name" value="Globins"/>
    <property type="match status" value="1"/>
</dbReference>
<keyword evidence="3 5" id="KW-0479">Metal-binding</keyword>